<evidence type="ECO:0000259" key="1">
    <source>
        <dbReference type="Pfam" id="PF09095"/>
    </source>
</evidence>
<reference evidence="2" key="1">
    <citation type="journal article" date="2014" name="Front. Microbiol.">
        <title>High frequency of phylogenetically diverse reductive dehalogenase-homologous genes in deep subseafloor sedimentary metagenomes.</title>
        <authorList>
            <person name="Kawai M."/>
            <person name="Futagami T."/>
            <person name="Toyoda A."/>
            <person name="Takaki Y."/>
            <person name="Nishi S."/>
            <person name="Hori S."/>
            <person name="Arai W."/>
            <person name="Tsubouchi T."/>
            <person name="Morono Y."/>
            <person name="Uchiyama I."/>
            <person name="Ito T."/>
            <person name="Fujiyama A."/>
            <person name="Inagaki F."/>
            <person name="Takami H."/>
        </authorList>
    </citation>
    <scope>NUCLEOTIDE SEQUENCE</scope>
    <source>
        <strain evidence="2">Expedition CK06-06</strain>
    </source>
</reference>
<dbReference type="Gene3D" id="2.70.98.10">
    <property type="match status" value="1"/>
</dbReference>
<dbReference type="AlphaFoldDB" id="X0TFI0"/>
<organism evidence="2">
    <name type="scientific">marine sediment metagenome</name>
    <dbReference type="NCBI Taxonomy" id="412755"/>
    <lineage>
        <taxon>unclassified sequences</taxon>
        <taxon>metagenomes</taxon>
        <taxon>ecological metagenomes</taxon>
    </lineage>
</organism>
<comment type="caution">
    <text evidence="2">The sequence shown here is derived from an EMBL/GenBank/DDBJ whole genome shotgun (WGS) entry which is preliminary data.</text>
</comment>
<gene>
    <name evidence="2" type="ORF">S01H1_08221</name>
</gene>
<feature type="domain" description="Alpha-amylase/4-alpha-glucanotransferase C-terminal" evidence="1">
    <location>
        <begin position="1"/>
        <end position="284"/>
    </location>
</feature>
<name>X0TFI0_9ZZZZ</name>
<sequence>LDARHEVRLANDRLITWIAPASGGQIYELDVRSICHNLLATLARRPEAYHEKILAGPGGQNGEVASIHDRVVFKQEGLDREIQYDAQVRKSLQDHFYNPDVSLAQVVDGTAVEQGDFLTGAYEARVRRNPDRIQVQLVRDGKVWDQPIRITKGVTLAAGSSQLEIAYMLENLPHNYPMHFAVELNFAGLPDGADDRYFYDAQGNSLGQLGSQLDLIDAERVGLVDQWLGIDVALSLDRPSGIWTYPIRTVSQSEGGFERVHQSVVVQPHWIVQGDAEGRWSVKMNLAIETTRAEKHGLQQPAIAATH</sequence>
<dbReference type="InterPro" id="IPR014718">
    <property type="entry name" value="GH-type_carb-bd"/>
</dbReference>
<dbReference type="GO" id="GO:0030246">
    <property type="term" value="F:carbohydrate binding"/>
    <property type="evidence" value="ECO:0007669"/>
    <property type="project" value="InterPro"/>
</dbReference>
<accession>X0TFI0</accession>
<dbReference type="GO" id="GO:0003824">
    <property type="term" value="F:catalytic activity"/>
    <property type="evidence" value="ECO:0007669"/>
    <property type="project" value="InterPro"/>
</dbReference>
<dbReference type="InterPro" id="IPR011013">
    <property type="entry name" value="Gal_mutarotase_sf_dom"/>
</dbReference>
<dbReference type="Pfam" id="PF09095">
    <property type="entry name" value="AmyA-gluTrfs_C"/>
    <property type="match status" value="1"/>
</dbReference>
<dbReference type="EMBL" id="BARS01004222">
    <property type="protein sequence ID" value="GAF74830.1"/>
    <property type="molecule type" value="Genomic_DNA"/>
</dbReference>
<dbReference type="SUPFAM" id="SSF74650">
    <property type="entry name" value="Galactose mutarotase-like"/>
    <property type="match status" value="1"/>
</dbReference>
<feature type="non-terminal residue" evidence="2">
    <location>
        <position position="1"/>
    </location>
</feature>
<proteinExistence type="predicted"/>
<dbReference type="InterPro" id="IPR015179">
    <property type="entry name" value="A-amylase/a-glucTrfase_C"/>
</dbReference>
<dbReference type="GO" id="GO:0005975">
    <property type="term" value="P:carbohydrate metabolic process"/>
    <property type="evidence" value="ECO:0007669"/>
    <property type="project" value="InterPro"/>
</dbReference>
<evidence type="ECO:0000313" key="2">
    <source>
        <dbReference type="EMBL" id="GAF74830.1"/>
    </source>
</evidence>
<protein>
    <recommendedName>
        <fullName evidence="1">Alpha-amylase/4-alpha-glucanotransferase C-terminal domain-containing protein</fullName>
    </recommendedName>
</protein>